<dbReference type="InterPro" id="IPR000001">
    <property type="entry name" value="Kringle"/>
</dbReference>
<sequence length="139" mass="15720">MIFYLLQMIHLFNLILNEAPPGNLTDISICKVSHLGLEYLGPISKSESNIRCQSWSLDQPHKIRSDIMDIQFPDGSKKNAKNYCRNPTKDSMGPWCYTMNYDLQFETCGLPLCAYSECKITGPGMEYAGEHNKGVSGKY</sequence>
<name>A0AAV8XMF1_9CUCU</name>
<feature type="chain" id="PRO_5044001217" description="Kringle domain-containing protein" evidence="4">
    <location>
        <begin position="18"/>
        <end position="139"/>
    </location>
</feature>
<accession>A0AAV8XMF1</accession>
<dbReference type="InterPro" id="IPR018056">
    <property type="entry name" value="Kringle_CS"/>
</dbReference>
<dbReference type="Proteomes" id="UP001162156">
    <property type="component" value="Unassembled WGS sequence"/>
</dbReference>
<gene>
    <name evidence="6" type="ORF">NQ314_011040</name>
</gene>
<dbReference type="InterPro" id="IPR013806">
    <property type="entry name" value="Kringle-like"/>
</dbReference>
<dbReference type="Pfam" id="PF00051">
    <property type="entry name" value="Kringle"/>
    <property type="match status" value="1"/>
</dbReference>
<dbReference type="InterPro" id="IPR038178">
    <property type="entry name" value="Kringle_sf"/>
</dbReference>
<evidence type="ECO:0000313" key="6">
    <source>
        <dbReference type="EMBL" id="KAJ8939698.1"/>
    </source>
</evidence>
<dbReference type="InterPro" id="IPR050759">
    <property type="entry name" value="Serine_protease_kringle"/>
</dbReference>
<evidence type="ECO:0000259" key="5">
    <source>
        <dbReference type="PROSITE" id="PS50070"/>
    </source>
</evidence>
<evidence type="ECO:0000313" key="7">
    <source>
        <dbReference type="Proteomes" id="UP001162156"/>
    </source>
</evidence>
<comment type="caution">
    <text evidence="3">Lacks conserved residue(s) required for the propagation of feature annotation.</text>
</comment>
<evidence type="ECO:0000256" key="3">
    <source>
        <dbReference type="PROSITE-ProRule" id="PRU00121"/>
    </source>
</evidence>
<keyword evidence="4" id="KW-0732">Signal</keyword>
<feature type="signal peptide" evidence="4">
    <location>
        <begin position="1"/>
        <end position="17"/>
    </location>
</feature>
<evidence type="ECO:0000256" key="1">
    <source>
        <dbReference type="ARBA" id="ARBA00022572"/>
    </source>
</evidence>
<dbReference type="PROSITE" id="PS00021">
    <property type="entry name" value="KRINGLE_1"/>
    <property type="match status" value="1"/>
</dbReference>
<proteinExistence type="predicted"/>
<feature type="domain" description="Kringle" evidence="5">
    <location>
        <begin position="36"/>
        <end position="113"/>
    </location>
</feature>
<dbReference type="PANTHER" id="PTHR24261:SF7">
    <property type="entry name" value="KRINGLE DOMAIN-CONTAINING PROTEIN"/>
    <property type="match status" value="1"/>
</dbReference>
<dbReference type="PROSITE" id="PS50070">
    <property type="entry name" value="KRINGLE_2"/>
    <property type="match status" value="1"/>
</dbReference>
<dbReference type="SUPFAM" id="SSF57440">
    <property type="entry name" value="Kringle-like"/>
    <property type="match status" value="1"/>
</dbReference>
<keyword evidence="7" id="KW-1185">Reference proteome</keyword>
<protein>
    <recommendedName>
        <fullName evidence="5">Kringle domain-containing protein</fullName>
    </recommendedName>
</protein>
<organism evidence="6 7">
    <name type="scientific">Rhamnusium bicolor</name>
    <dbReference type="NCBI Taxonomy" id="1586634"/>
    <lineage>
        <taxon>Eukaryota</taxon>
        <taxon>Metazoa</taxon>
        <taxon>Ecdysozoa</taxon>
        <taxon>Arthropoda</taxon>
        <taxon>Hexapoda</taxon>
        <taxon>Insecta</taxon>
        <taxon>Pterygota</taxon>
        <taxon>Neoptera</taxon>
        <taxon>Endopterygota</taxon>
        <taxon>Coleoptera</taxon>
        <taxon>Polyphaga</taxon>
        <taxon>Cucujiformia</taxon>
        <taxon>Chrysomeloidea</taxon>
        <taxon>Cerambycidae</taxon>
        <taxon>Lepturinae</taxon>
        <taxon>Rhagiini</taxon>
        <taxon>Rhamnusium</taxon>
    </lineage>
</organism>
<dbReference type="PANTHER" id="PTHR24261">
    <property type="entry name" value="PLASMINOGEN-RELATED"/>
    <property type="match status" value="1"/>
</dbReference>
<dbReference type="EMBL" id="JANEYF010003052">
    <property type="protein sequence ID" value="KAJ8939698.1"/>
    <property type="molecule type" value="Genomic_DNA"/>
</dbReference>
<reference evidence="6" key="1">
    <citation type="journal article" date="2023" name="Insect Mol. Biol.">
        <title>Genome sequencing provides insights into the evolution of gene families encoding plant cell wall-degrading enzymes in longhorned beetles.</title>
        <authorList>
            <person name="Shin N.R."/>
            <person name="Okamura Y."/>
            <person name="Kirsch R."/>
            <person name="Pauchet Y."/>
        </authorList>
    </citation>
    <scope>NUCLEOTIDE SEQUENCE</scope>
    <source>
        <strain evidence="6">RBIC_L_NR</strain>
    </source>
</reference>
<dbReference type="PRINTS" id="PR00018">
    <property type="entry name" value="KRINGLE"/>
</dbReference>
<evidence type="ECO:0000256" key="4">
    <source>
        <dbReference type="SAM" id="SignalP"/>
    </source>
</evidence>
<keyword evidence="2" id="KW-1015">Disulfide bond</keyword>
<comment type="caution">
    <text evidence="6">The sequence shown here is derived from an EMBL/GenBank/DDBJ whole genome shotgun (WGS) entry which is preliminary data.</text>
</comment>
<keyword evidence="1 3" id="KW-0420">Kringle</keyword>
<dbReference type="AlphaFoldDB" id="A0AAV8XMF1"/>
<dbReference type="SMART" id="SM00130">
    <property type="entry name" value="KR"/>
    <property type="match status" value="1"/>
</dbReference>
<evidence type="ECO:0000256" key="2">
    <source>
        <dbReference type="ARBA" id="ARBA00023157"/>
    </source>
</evidence>
<dbReference type="Gene3D" id="2.40.20.10">
    <property type="entry name" value="Plasminogen Kringle 4"/>
    <property type="match status" value="1"/>
</dbReference>